<evidence type="ECO:0000313" key="5">
    <source>
        <dbReference type="EMBL" id="GAA2205021.1"/>
    </source>
</evidence>
<dbReference type="InterPro" id="IPR042099">
    <property type="entry name" value="ANL_N_sf"/>
</dbReference>
<dbReference type="PROSITE" id="PS00455">
    <property type="entry name" value="AMP_BINDING"/>
    <property type="match status" value="1"/>
</dbReference>
<protein>
    <recommendedName>
        <fullName evidence="7">Cyclohexanecarboxylate-CoA ligase</fullName>
    </recommendedName>
</protein>
<evidence type="ECO:0000256" key="1">
    <source>
        <dbReference type="ARBA" id="ARBA00006432"/>
    </source>
</evidence>
<dbReference type="Proteomes" id="UP001499843">
    <property type="component" value="Unassembled WGS sequence"/>
</dbReference>
<dbReference type="Pfam" id="PF13193">
    <property type="entry name" value="AMP-binding_C"/>
    <property type="match status" value="1"/>
</dbReference>
<dbReference type="RefSeq" id="WP_344470694.1">
    <property type="nucleotide sequence ID" value="NZ_BAAAQX010000001.1"/>
</dbReference>
<dbReference type="SUPFAM" id="SSF56801">
    <property type="entry name" value="Acetyl-CoA synthetase-like"/>
    <property type="match status" value="1"/>
</dbReference>
<dbReference type="PANTHER" id="PTHR43201:SF5">
    <property type="entry name" value="MEDIUM-CHAIN ACYL-COA LIGASE ACSF2, MITOCHONDRIAL"/>
    <property type="match status" value="1"/>
</dbReference>
<comment type="similarity">
    <text evidence="1">Belongs to the ATP-dependent AMP-binding enzyme family.</text>
</comment>
<dbReference type="Gene3D" id="3.30.300.30">
    <property type="match status" value="1"/>
</dbReference>
<gene>
    <name evidence="5" type="ORF">GCM10009850_006620</name>
</gene>
<dbReference type="InterPro" id="IPR000873">
    <property type="entry name" value="AMP-dep_synth/lig_dom"/>
</dbReference>
<dbReference type="InterPro" id="IPR045851">
    <property type="entry name" value="AMP-bd_C_sf"/>
</dbReference>
<organism evidence="5 6">
    <name type="scientific">Nonomuraea monospora</name>
    <dbReference type="NCBI Taxonomy" id="568818"/>
    <lineage>
        <taxon>Bacteria</taxon>
        <taxon>Bacillati</taxon>
        <taxon>Actinomycetota</taxon>
        <taxon>Actinomycetes</taxon>
        <taxon>Streptosporangiales</taxon>
        <taxon>Streptosporangiaceae</taxon>
        <taxon>Nonomuraea</taxon>
    </lineage>
</organism>
<evidence type="ECO:0000313" key="6">
    <source>
        <dbReference type="Proteomes" id="UP001499843"/>
    </source>
</evidence>
<dbReference type="InterPro" id="IPR020845">
    <property type="entry name" value="AMP-binding_CS"/>
</dbReference>
<evidence type="ECO:0000256" key="2">
    <source>
        <dbReference type="ARBA" id="ARBA00022598"/>
    </source>
</evidence>
<dbReference type="Gene3D" id="3.40.50.12780">
    <property type="entry name" value="N-terminal domain of ligase-like"/>
    <property type="match status" value="1"/>
</dbReference>
<reference evidence="6" key="1">
    <citation type="journal article" date="2019" name="Int. J. Syst. Evol. Microbiol.">
        <title>The Global Catalogue of Microorganisms (GCM) 10K type strain sequencing project: providing services to taxonomists for standard genome sequencing and annotation.</title>
        <authorList>
            <consortium name="The Broad Institute Genomics Platform"/>
            <consortium name="The Broad Institute Genome Sequencing Center for Infectious Disease"/>
            <person name="Wu L."/>
            <person name="Ma J."/>
        </authorList>
    </citation>
    <scope>NUCLEOTIDE SEQUENCE [LARGE SCALE GENOMIC DNA]</scope>
    <source>
        <strain evidence="6">JCM 16114</strain>
    </source>
</reference>
<keyword evidence="2" id="KW-0436">Ligase</keyword>
<accession>A0ABP5NZN4</accession>
<evidence type="ECO:0000259" key="4">
    <source>
        <dbReference type="Pfam" id="PF13193"/>
    </source>
</evidence>
<feature type="domain" description="AMP-binding enzyme C-terminal" evidence="4">
    <location>
        <begin position="453"/>
        <end position="537"/>
    </location>
</feature>
<dbReference type="PANTHER" id="PTHR43201">
    <property type="entry name" value="ACYL-COA SYNTHETASE"/>
    <property type="match status" value="1"/>
</dbReference>
<dbReference type="InterPro" id="IPR025110">
    <property type="entry name" value="AMP-bd_C"/>
</dbReference>
<sequence>MRIGDQVRRWARELPAEPAVISAHGETGQSGTARCWTWRDLDAEADRLAMLLLELGVAPGEPVAWQLPNVAEFAALTLAATRIGAICCPLMPIFRARELSDMLRRSKARIIVIPDSYRGRDCPGEIAGVARAGGLRLEHVVVLSDKRREPGIAPGDEQSRQGPCLSWHRYADATARQVPDRRLLERLAPEPGAIAQLMFTSGTSGEPKGVLHRMDVLTRAAAAQARALGLTGQDRILVPSPLAHQTGFLYGMWLAFNLGAPQILMPAWDGGAGLDLLRRHKVTFIQAATPFLADLVEIVQATGQRPGTLRIFVATGAAIPRHLAERATRVLGAAVCGAWGSTETCLGSLSVPGDEPAKAWGTDGRALPGTLLRVTDDRANVLPPGQEGNFEVHSDCLFAGYLDRPDLTEQAVTPDGWYRSGDLAVLDDQGYVRISGRVKDIINRGGEKIPVAEIEQLLMRHPAVRDAALVAIPDDRLGERACAFITTVPVPDGPGGPGTEFGFTEMQHFLDRAQVARQYWPERLEIIDAMPRTQTGKVRKFVLREHARALIDAGKHVSGTGRERE</sequence>
<keyword evidence="6" id="KW-1185">Reference proteome</keyword>
<name>A0ABP5NZN4_9ACTN</name>
<evidence type="ECO:0008006" key="7">
    <source>
        <dbReference type="Google" id="ProtNLM"/>
    </source>
</evidence>
<dbReference type="Pfam" id="PF00501">
    <property type="entry name" value="AMP-binding"/>
    <property type="match status" value="1"/>
</dbReference>
<dbReference type="EMBL" id="BAAAQX010000001">
    <property type="protein sequence ID" value="GAA2205021.1"/>
    <property type="molecule type" value="Genomic_DNA"/>
</dbReference>
<evidence type="ECO:0000259" key="3">
    <source>
        <dbReference type="Pfam" id="PF00501"/>
    </source>
</evidence>
<comment type="caution">
    <text evidence="5">The sequence shown here is derived from an EMBL/GenBank/DDBJ whole genome shotgun (WGS) entry which is preliminary data.</text>
</comment>
<proteinExistence type="inferred from homology"/>
<feature type="domain" description="AMP-dependent synthetase/ligase" evidence="3">
    <location>
        <begin position="8"/>
        <end position="402"/>
    </location>
</feature>